<keyword evidence="1" id="KW-0175">Coiled coil</keyword>
<feature type="coiled-coil region" evidence="1">
    <location>
        <begin position="383"/>
        <end position="430"/>
    </location>
</feature>
<feature type="coiled-coil region" evidence="1">
    <location>
        <begin position="250"/>
        <end position="280"/>
    </location>
</feature>
<evidence type="ECO:0000313" key="3">
    <source>
        <dbReference type="Proteomes" id="UP000031327"/>
    </source>
</evidence>
<protein>
    <submittedName>
        <fullName evidence="2">Uncharacterized protein</fullName>
    </submittedName>
</protein>
<dbReference type="AlphaFoldDB" id="A0A0C1MFG3"/>
<dbReference type="EMBL" id="JWIC01000008">
    <property type="protein sequence ID" value="KID55534.1"/>
    <property type="molecule type" value="Genomic_DNA"/>
</dbReference>
<reference evidence="2 3" key="1">
    <citation type="submission" date="2014-12" db="EMBL/GenBank/DDBJ databases">
        <title>Draft Genome Sequence of Pseudoalteromonas luteoviolacea HI1.</title>
        <authorList>
            <person name="Asahina A.Y."/>
            <person name="Hadfield M.G."/>
        </authorList>
    </citation>
    <scope>NUCLEOTIDE SEQUENCE [LARGE SCALE GENOMIC DNA]</scope>
    <source>
        <strain evidence="2 3">HI1</strain>
    </source>
</reference>
<evidence type="ECO:0000256" key="1">
    <source>
        <dbReference type="SAM" id="Coils"/>
    </source>
</evidence>
<proteinExistence type="predicted"/>
<gene>
    <name evidence="2" type="ORF">JF50_20210</name>
</gene>
<accession>A0A0C1MFG3</accession>
<organism evidence="2 3">
    <name type="scientific">Pseudoalteromonas luteoviolacea</name>
    <dbReference type="NCBI Taxonomy" id="43657"/>
    <lineage>
        <taxon>Bacteria</taxon>
        <taxon>Pseudomonadati</taxon>
        <taxon>Pseudomonadota</taxon>
        <taxon>Gammaproteobacteria</taxon>
        <taxon>Alteromonadales</taxon>
        <taxon>Pseudoalteromonadaceae</taxon>
        <taxon>Pseudoalteromonas</taxon>
    </lineage>
</organism>
<dbReference type="RefSeq" id="WP_039611188.1">
    <property type="nucleotide sequence ID" value="NZ_JWIC01000008.1"/>
</dbReference>
<comment type="caution">
    <text evidence="2">The sequence shown here is derived from an EMBL/GenBank/DDBJ whole genome shotgun (WGS) entry which is preliminary data.</text>
</comment>
<name>A0A0C1MFG3_9GAMM</name>
<feature type="coiled-coil region" evidence="1">
    <location>
        <begin position="744"/>
        <end position="771"/>
    </location>
</feature>
<sequence length="971" mass="111078">MNNRFSVNLKRIIAVDSASFAYVEVPLDSNLVLLAKGNWGKTSIVNAVRFFLLPELNLNDCDKKFAFKTPESTTEQEYYTKDEVKNYYFQSVHSKLILEVEHKLIGGGIRRHCQIISAGNNYKLNRLFIASPFEDIAHLFWDKSKGTSGGRPDSPPGENLFSALKEVNKTTALIRNTDELKKQLYNIDVLHPDECPFVIYPLHDLSKNSIESLRALVKLLFNQDGKSLQLMTATAIDSQEQGSQPLEVDVKQLINDHDRLENERVELDQLKANIPAFEALTKEFEIQKAQQTHELDYAQLMINIDALRQYHEQKHGLLCLKVEPLKSAYEEADKVLKEGEETLKINRHDIGNCERELKRRESILEKCELICQPYPGLSTSEVLDALEEHLQERKEKLTQYQDASARQIRLEELKELIQRETGNLKKLKEREDNEALAIKAQLAENEVRKLYSINPLLVNANPGRLLNEDEIQTISKFLQLFTLNAAHLQFFDENIDLIAYAAERSISEQVSDCDAQLISYISEEKELLRLNDNSTLHNASEVSKVEKEIILTKSDLDTLKSFELSFQRKKEVQEELEILNKIKASNEVEEERNLKNLESSQQAYEKAESERKTAAELCLQISRLNDRIKSDCVRFPRVQHLTVSLKPTDSPENIQLPLQEELQAYGQKLERSKDARESVYTQLVQFCIKGIIKDEHGIMESNRSQAAISKSFDTLSIKFQTLDQSQSQLEKDTALHNSYLRNRLERLDKTKVKIEQTVQRINEELANATINDLESVKLKVVLNGAFDDLVLSWREFDDLNAAATLPASWYARLQEFLHSDAVNSLDGKLRMENIIKQASYMTKKPGEMWDEKAQSTSTQILINMHFAEIFIQRLCDDISAISFPLILDEVGTVSSEQIPPLTRILNEKGHTLIGATTHGKSADLIDAFGQYLFMDEMSTAEPYDPKRVKTCFSPEQEFIRKLSTQLAFEGA</sequence>
<dbReference type="Proteomes" id="UP000031327">
    <property type="component" value="Unassembled WGS sequence"/>
</dbReference>
<feature type="coiled-coil region" evidence="1">
    <location>
        <begin position="569"/>
        <end position="617"/>
    </location>
</feature>
<dbReference type="OrthoDB" id="6187626at2"/>
<evidence type="ECO:0000313" key="2">
    <source>
        <dbReference type="EMBL" id="KID55534.1"/>
    </source>
</evidence>